<accession>A0ABQ6B1Q8</accession>
<evidence type="ECO:0000313" key="2">
    <source>
        <dbReference type="Proteomes" id="UP001156905"/>
    </source>
</evidence>
<evidence type="ECO:0000313" key="1">
    <source>
        <dbReference type="EMBL" id="GLR87761.1"/>
    </source>
</evidence>
<proteinExistence type="predicted"/>
<reference evidence="2" key="1">
    <citation type="journal article" date="2019" name="Int. J. Syst. Evol. Microbiol.">
        <title>The Global Catalogue of Microorganisms (GCM) 10K type strain sequencing project: providing services to taxonomists for standard genome sequencing and annotation.</title>
        <authorList>
            <consortium name="The Broad Institute Genomics Platform"/>
            <consortium name="The Broad Institute Genome Sequencing Center for Infectious Disease"/>
            <person name="Wu L."/>
            <person name="Ma J."/>
        </authorList>
    </citation>
    <scope>NUCLEOTIDE SEQUENCE [LARGE SCALE GENOMIC DNA]</scope>
    <source>
        <strain evidence="2">NBRC 102520</strain>
    </source>
</reference>
<protein>
    <submittedName>
        <fullName evidence="1">Uncharacterized protein</fullName>
    </submittedName>
</protein>
<gene>
    <name evidence="1" type="ORF">GCM10007857_44720</name>
</gene>
<sequence>MPARTQSAGTSLADFMRVVNDELNKFERREHEFRKQDRHERAQRLQLPVEKYDAEDWRVKKPSSPIRRT</sequence>
<name>A0ABQ6B1Q8_9BRAD</name>
<dbReference type="EMBL" id="BSOW01000015">
    <property type="protein sequence ID" value="GLR87761.1"/>
    <property type="molecule type" value="Genomic_DNA"/>
</dbReference>
<dbReference type="Proteomes" id="UP001156905">
    <property type="component" value="Unassembled WGS sequence"/>
</dbReference>
<comment type="caution">
    <text evidence="1">The sequence shown here is derived from an EMBL/GenBank/DDBJ whole genome shotgun (WGS) entry which is preliminary data.</text>
</comment>
<keyword evidence="2" id="KW-1185">Reference proteome</keyword>
<organism evidence="1 2">
    <name type="scientific">Bradyrhizobium iriomotense</name>
    <dbReference type="NCBI Taxonomy" id="441950"/>
    <lineage>
        <taxon>Bacteria</taxon>
        <taxon>Pseudomonadati</taxon>
        <taxon>Pseudomonadota</taxon>
        <taxon>Alphaproteobacteria</taxon>
        <taxon>Hyphomicrobiales</taxon>
        <taxon>Nitrobacteraceae</taxon>
        <taxon>Bradyrhizobium</taxon>
    </lineage>
</organism>
<dbReference type="RefSeq" id="WP_284268766.1">
    <property type="nucleotide sequence ID" value="NZ_BSOW01000015.1"/>
</dbReference>